<dbReference type="SUPFAM" id="SSF88713">
    <property type="entry name" value="Glycoside hydrolase/deacetylase"/>
    <property type="match status" value="1"/>
</dbReference>
<evidence type="ECO:0000313" key="3">
    <source>
        <dbReference type="EMBL" id="MDH5824625.1"/>
    </source>
</evidence>
<evidence type="ECO:0000259" key="2">
    <source>
        <dbReference type="PROSITE" id="PS51677"/>
    </source>
</evidence>
<evidence type="ECO:0000256" key="1">
    <source>
        <dbReference type="SAM" id="Phobius"/>
    </source>
</evidence>
<dbReference type="PROSITE" id="PS51677">
    <property type="entry name" value="NODB"/>
    <property type="match status" value="1"/>
</dbReference>
<proteinExistence type="predicted"/>
<dbReference type="InterPro" id="IPR050248">
    <property type="entry name" value="Polysacc_deacetylase_ArnD"/>
</dbReference>
<sequence length="275" mass="29871">MSHGRTLHRVPRHPHAWLGWLLASQALVAALWWWAGWRVGLPAMLLSHAPFVLSALLPRAALYAPVLSRLPTGERVAWLTIDDGPSDDTTALLDLLDRHRARATFFLVGERAAARPQLVREILRRGHGIGNHSHGHPQAWFWALGPRRMAREIGQAQATLAALAGAPPRWFRSVVGMTNPFVAAPLRRHGLARVAWSARGFDAVRADPDAVAARIARDLAPGAIVLLHEGAPHGRSVEIVARVLERLQAAGYRTVLPEDPAAADTTSSPAAATFP</sequence>
<dbReference type="PANTHER" id="PTHR10587">
    <property type="entry name" value="GLYCOSYL TRANSFERASE-RELATED"/>
    <property type="match status" value="1"/>
</dbReference>
<keyword evidence="3" id="KW-0378">Hydrolase</keyword>
<dbReference type="RefSeq" id="WP_280575956.1">
    <property type="nucleotide sequence ID" value="NZ_JARXRM010000045.1"/>
</dbReference>
<dbReference type="InterPro" id="IPR011330">
    <property type="entry name" value="Glyco_hydro/deAcase_b/a-brl"/>
</dbReference>
<gene>
    <name evidence="3" type="ORF">QFW77_16765</name>
</gene>
<dbReference type="CDD" id="cd10917">
    <property type="entry name" value="CE4_NodB_like_6s_7s"/>
    <property type="match status" value="1"/>
</dbReference>
<accession>A0ABT6JCR1</accession>
<evidence type="ECO:0000313" key="4">
    <source>
        <dbReference type="Proteomes" id="UP001156940"/>
    </source>
</evidence>
<protein>
    <submittedName>
        <fullName evidence="3">Polysaccharide deacetylase family protein</fullName>
        <ecNumber evidence="3">3.-.-.-</ecNumber>
    </submittedName>
</protein>
<organism evidence="3 4">
    <name type="scientific">Luteimonas endophytica</name>
    <dbReference type="NCBI Taxonomy" id="3042023"/>
    <lineage>
        <taxon>Bacteria</taxon>
        <taxon>Pseudomonadati</taxon>
        <taxon>Pseudomonadota</taxon>
        <taxon>Gammaproteobacteria</taxon>
        <taxon>Lysobacterales</taxon>
        <taxon>Lysobacteraceae</taxon>
        <taxon>Luteimonas</taxon>
    </lineage>
</organism>
<dbReference type="Pfam" id="PF01522">
    <property type="entry name" value="Polysacc_deac_1"/>
    <property type="match status" value="1"/>
</dbReference>
<dbReference type="PANTHER" id="PTHR10587:SF137">
    <property type="entry name" value="4-DEOXY-4-FORMAMIDO-L-ARABINOSE-PHOSPHOUNDECAPRENOL DEFORMYLASE ARND-RELATED"/>
    <property type="match status" value="1"/>
</dbReference>
<keyword evidence="4" id="KW-1185">Reference proteome</keyword>
<dbReference type="Gene3D" id="3.20.20.370">
    <property type="entry name" value="Glycoside hydrolase/deacetylase"/>
    <property type="match status" value="1"/>
</dbReference>
<dbReference type="EMBL" id="JARXRM010000045">
    <property type="protein sequence ID" value="MDH5824625.1"/>
    <property type="molecule type" value="Genomic_DNA"/>
</dbReference>
<reference evidence="3 4" key="1">
    <citation type="submission" date="2023-04" db="EMBL/GenBank/DDBJ databases">
        <title>Luteimonas endophyticus RD2P54.</title>
        <authorList>
            <person name="Sun J.-Q."/>
        </authorList>
    </citation>
    <scope>NUCLEOTIDE SEQUENCE [LARGE SCALE GENOMIC DNA]</scope>
    <source>
        <strain evidence="3 4">RD2P54</strain>
    </source>
</reference>
<keyword evidence="1" id="KW-0812">Transmembrane</keyword>
<keyword evidence="1" id="KW-1133">Transmembrane helix</keyword>
<dbReference type="GO" id="GO:0016787">
    <property type="term" value="F:hydrolase activity"/>
    <property type="evidence" value="ECO:0007669"/>
    <property type="project" value="UniProtKB-KW"/>
</dbReference>
<keyword evidence="1" id="KW-0472">Membrane</keyword>
<name>A0ABT6JCR1_9GAMM</name>
<dbReference type="InterPro" id="IPR002509">
    <property type="entry name" value="NODB_dom"/>
</dbReference>
<comment type="caution">
    <text evidence="3">The sequence shown here is derived from an EMBL/GenBank/DDBJ whole genome shotgun (WGS) entry which is preliminary data.</text>
</comment>
<dbReference type="EC" id="3.-.-.-" evidence="3"/>
<dbReference type="Proteomes" id="UP001156940">
    <property type="component" value="Unassembled WGS sequence"/>
</dbReference>
<feature type="transmembrane region" description="Helical" evidence="1">
    <location>
        <begin position="16"/>
        <end position="35"/>
    </location>
</feature>
<feature type="domain" description="NodB homology" evidence="2">
    <location>
        <begin position="75"/>
        <end position="255"/>
    </location>
</feature>